<proteinExistence type="predicted"/>
<dbReference type="EMBL" id="JAUEPH010000004">
    <property type="protein sequence ID" value="MDN3204465.1"/>
    <property type="molecule type" value="Genomic_DNA"/>
</dbReference>
<protein>
    <submittedName>
        <fullName evidence="2">DUF2752 domain-containing protein</fullName>
    </submittedName>
</protein>
<name>A0ABT7YDN0_9BACT</name>
<evidence type="ECO:0000313" key="3">
    <source>
        <dbReference type="Proteomes" id="UP001171916"/>
    </source>
</evidence>
<feature type="transmembrane region" description="Helical" evidence="1">
    <location>
        <begin position="12"/>
        <end position="28"/>
    </location>
</feature>
<keyword evidence="1" id="KW-1133">Transmembrane helix</keyword>
<gene>
    <name evidence="2" type="ORF">QVH07_09905</name>
</gene>
<dbReference type="InterPro" id="IPR021215">
    <property type="entry name" value="DUF2752"/>
</dbReference>
<keyword evidence="1" id="KW-0812">Transmembrane</keyword>
<sequence>MNGIIQRLRQLPIELIFWVASIIAILLIDPDSSAHFSLCPLDNLGIEWCPGCGLGRSMNLLARGRFAESWAMHPIGLLAYVVILSRIWQLIKNLKQTHNYG</sequence>
<accession>A0ABT7YDN0</accession>
<dbReference type="Proteomes" id="UP001171916">
    <property type="component" value="Unassembled WGS sequence"/>
</dbReference>
<feature type="transmembrane region" description="Helical" evidence="1">
    <location>
        <begin position="70"/>
        <end position="88"/>
    </location>
</feature>
<keyword evidence="3" id="KW-1185">Reference proteome</keyword>
<organism evidence="2 3">
    <name type="scientific">Algoriphagus sediminis</name>
    <dbReference type="NCBI Taxonomy" id="3057113"/>
    <lineage>
        <taxon>Bacteria</taxon>
        <taxon>Pseudomonadati</taxon>
        <taxon>Bacteroidota</taxon>
        <taxon>Cytophagia</taxon>
        <taxon>Cytophagales</taxon>
        <taxon>Cyclobacteriaceae</taxon>
        <taxon>Algoriphagus</taxon>
    </lineage>
</organism>
<dbReference type="RefSeq" id="WP_290000039.1">
    <property type="nucleotide sequence ID" value="NZ_JAUEPH010000004.1"/>
</dbReference>
<dbReference type="Pfam" id="PF10825">
    <property type="entry name" value="DUF2752"/>
    <property type="match status" value="1"/>
</dbReference>
<evidence type="ECO:0000256" key="1">
    <source>
        <dbReference type="SAM" id="Phobius"/>
    </source>
</evidence>
<reference evidence="2" key="1">
    <citation type="submission" date="2023-06" db="EMBL/GenBank/DDBJ databases">
        <title>Robiginitalea aurantiacus sp. nov. and Algoriphagus sediminis sp. nov., isolated from coastal sediment.</title>
        <authorList>
            <person name="Zhou Z.Y."/>
            <person name="An J."/>
            <person name="Jia Y.W."/>
            <person name="Du Z.J."/>
        </authorList>
    </citation>
    <scope>NUCLEOTIDE SEQUENCE</scope>
    <source>
        <strain evidence="2">C2-7</strain>
    </source>
</reference>
<evidence type="ECO:0000313" key="2">
    <source>
        <dbReference type="EMBL" id="MDN3204465.1"/>
    </source>
</evidence>
<comment type="caution">
    <text evidence="2">The sequence shown here is derived from an EMBL/GenBank/DDBJ whole genome shotgun (WGS) entry which is preliminary data.</text>
</comment>
<keyword evidence="1" id="KW-0472">Membrane</keyword>